<accession>A0A381VJZ6</accession>
<gene>
    <name evidence="2" type="ORF">METZ01_LOCUS93368</name>
</gene>
<dbReference type="Pfam" id="PF01979">
    <property type="entry name" value="Amidohydro_1"/>
    <property type="match status" value="1"/>
</dbReference>
<dbReference type="PANTHER" id="PTHR43135:SF3">
    <property type="entry name" value="ALPHA-D-RIBOSE 1-METHYLPHOSPHONATE 5-TRIPHOSPHATE DIPHOSPHATASE"/>
    <property type="match status" value="1"/>
</dbReference>
<dbReference type="InterPro" id="IPR057744">
    <property type="entry name" value="OTAase-like"/>
</dbReference>
<dbReference type="AlphaFoldDB" id="A0A381VJZ6"/>
<protein>
    <recommendedName>
        <fullName evidence="1">Amidohydrolase-related domain-containing protein</fullName>
    </recommendedName>
</protein>
<proteinExistence type="predicted"/>
<reference evidence="2" key="1">
    <citation type="submission" date="2018-05" db="EMBL/GenBank/DDBJ databases">
        <authorList>
            <person name="Lanie J.A."/>
            <person name="Ng W.-L."/>
            <person name="Kazmierczak K.M."/>
            <person name="Andrzejewski T.M."/>
            <person name="Davidsen T.M."/>
            <person name="Wayne K.J."/>
            <person name="Tettelin H."/>
            <person name="Glass J.I."/>
            <person name="Rusch D."/>
            <person name="Podicherti R."/>
            <person name="Tsui H.-C.T."/>
            <person name="Winkler M.E."/>
        </authorList>
    </citation>
    <scope>NUCLEOTIDE SEQUENCE</scope>
</reference>
<dbReference type="GO" id="GO:0016810">
    <property type="term" value="F:hydrolase activity, acting on carbon-nitrogen (but not peptide) bonds"/>
    <property type="evidence" value="ECO:0007669"/>
    <property type="project" value="InterPro"/>
</dbReference>
<dbReference type="Gene3D" id="2.30.40.10">
    <property type="entry name" value="Urease, subunit C, domain 1"/>
    <property type="match status" value="1"/>
</dbReference>
<organism evidence="2">
    <name type="scientific">marine metagenome</name>
    <dbReference type="NCBI Taxonomy" id="408172"/>
    <lineage>
        <taxon>unclassified sequences</taxon>
        <taxon>metagenomes</taxon>
        <taxon>ecological metagenomes</taxon>
    </lineage>
</organism>
<sequence length="426" mass="44976">MFSVCLSLSVSLFASEYKIIHAGTLLFDARDKPLNTQSVIVKDSEILEIKSGYSAKSDINITDGDTVSVIDLSEHFVMAGLIDAHVHITGDSDRRDSRLDILYKSEAERAVMAVPNARNKLLAGYTTIRNVGGARNIVVGLRDGIKSGAIHGPRMLVATDSISPTGGHGDTNGYKPGLIESGSSICDGIGDCQRAVRQQIKNGADLIKYVATGGVMSNIAAGVDQQFSDEEQRAIVATAHSMGRKVAAHAHGTNGINAALRAGVDSIEHGSYLDDESIELFKESGAYLVPTLSVAEWAVKEAAKPDTQFPPSVVAKASVVGVQTIKGLSQAYKAGVKIALGTDFSGDKHMASKREMSLLKSAGMAEKDILIAATVNGADLLGLSEEIGTLEVGKSADMVAYTENPLGNIDTMLDPTFVMARGRIAE</sequence>
<evidence type="ECO:0000313" key="2">
    <source>
        <dbReference type="EMBL" id="SVA40514.1"/>
    </source>
</evidence>
<dbReference type="InterPro" id="IPR032466">
    <property type="entry name" value="Metal_Hydrolase"/>
</dbReference>
<dbReference type="PANTHER" id="PTHR43135">
    <property type="entry name" value="ALPHA-D-RIBOSE 1-METHYLPHOSPHONATE 5-TRIPHOSPHATE DIPHOSPHATASE"/>
    <property type="match status" value="1"/>
</dbReference>
<dbReference type="SUPFAM" id="SSF51556">
    <property type="entry name" value="Metallo-dependent hydrolases"/>
    <property type="match status" value="1"/>
</dbReference>
<feature type="domain" description="Amidohydrolase-related" evidence="1">
    <location>
        <begin position="76"/>
        <end position="423"/>
    </location>
</feature>
<dbReference type="InterPro" id="IPR006680">
    <property type="entry name" value="Amidohydro-rel"/>
</dbReference>
<dbReference type="InterPro" id="IPR051781">
    <property type="entry name" value="Metallo-dep_Hydrolase"/>
</dbReference>
<dbReference type="CDD" id="cd01299">
    <property type="entry name" value="Met_dep_hydrolase_A"/>
    <property type="match status" value="1"/>
</dbReference>
<evidence type="ECO:0000259" key="1">
    <source>
        <dbReference type="Pfam" id="PF01979"/>
    </source>
</evidence>
<dbReference type="SUPFAM" id="SSF51338">
    <property type="entry name" value="Composite domain of metallo-dependent hydrolases"/>
    <property type="match status" value="1"/>
</dbReference>
<dbReference type="EMBL" id="UINC01009017">
    <property type="protein sequence ID" value="SVA40514.1"/>
    <property type="molecule type" value="Genomic_DNA"/>
</dbReference>
<dbReference type="InterPro" id="IPR011059">
    <property type="entry name" value="Metal-dep_hydrolase_composite"/>
</dbReference>
<dbReference type="Gene3D" id="3.20.20.140">
    <property type="entry name" value="Metal-dependent hydrolases"/>
    <property type="match status" value="1"/>
</dbReference>
<name>A0A381VJZ6_9ZZZZ</name>